<dbReference type="NCBIfam" id="TIGR04057">
    <property type="entry name" value="SusC_RagA_signa"/>
    <property type="match status" value="1"/>
</dbReference>
<comment type="caution">
    <text evidence="12">The sequence shown here is derived from an EMBL/GenBank/DDBJ whole genome shotgun (WGS) entry which is preliminary data.</text>
</comment>
<keyword evidence="7 8" id="KW-0998">Cell outer membrane</keyword>
<evidence type="ECO:0000313" key="12">
    <source>
        <dbReference type="EMBL" id="GAA4833572.1"/>
    </source>
</evidence>
<dbReference type="InterPro" id="IPR039426">
    <property type="entry name" value="TonB-dep_rcpt-like"/>
</dbReference>
<dbReference type="Gene3D" id="2.40.170.20">
    <property type="entry name" value="TonB-dependent receptor, beta-barrel domain"/>
    <property type="match status" value="1"/>
</dbReference>
<dbReference type="SUPFAM" id="SSF56935">
    <property type="entry name" value="Porins"/>
    <property type="match status" value="1"/>
</dbReference>
<dbReference type="InterPro" id="IPR037066">
    <property type="entry name" value="Plug_dom_sf"/>
</dbReference>
<dbReference type="EMBL" id="BAABJX010000028">
    <property type="protein sequence ID" value="GAA4833572.1"/>
    <property type="molecule type" value="Genomic_DNA"/>
</dbReference>
<gene>
    <name evidence="12" type="ORF">GCM10023331_18510</name>
</gene>
<keyword evidence="6 8" id="KW-0472">Membrane</keyword>
<feature type="domain" description="TonB-dependent receptor plug" evidence="11">
    <location>
        <begin position="91"/>
        <end position="198"/>
    </location>
</feature>
<organism evidence="12 13">
    <name type="scientific">Algivirga pacifica</name>
    <dbReference type="NCBI Taxonomy" id="1162670"/>
    <lineage>
        <taxon>Bacteria</taxon>
        <taxon>Pseudomonadati</taxon>
        <taxon>Bacteroidota</taxon>
        <taxon>Cytophagia</taxon>
        <taxon>Cytophagales</taxon>
        <taxon>Flammeovirgaceae</taxon>
        <taxon>Algivirga</taxon>
    </lineage>
</organism>
<evidence type="ECO:0000256" key="4">
    <source>
        <dbReference type="ARBA" id="ARBA00022692"/>
    </source>
</evidence>
<evidence type="ECO:0000256" key="5">
    <source>
        <dbReference type="ARBA" id="ARBA00023077"/>
    </source>
</evidence>
<dbReference type="InterPro" id="IPR008969">
    <property type="entry name" value="CarboxyPept-like_regulatory"/>
</dbReference>
<dbReference type="SUPFAM" id="SSF49464">
    <property type="entry name" value="Carboxypeptidase regulatory domain-like"/>
    <property type="match status" value="1"/>
</dbReference>
<dbReference type="Pfam" id="PF13715">
    <property type="entry name" value="CarbopepD_reg_2"/>
    <property type="match status" value="1"/>
</dbReference>
<dbReference type="Pfam" id="PF00593">
    <property type="entry name" value="TonB_dep_Rec_b-barrel"/>
    <property type="match status" value="1"/>
</dbReference>
<evidence type="ECO:0000256" key="7">
    <source>
        <dbReference type="ARBA" id="ARBA00023237"/>
    </source>
</evidence>
<dbReference type="Gene3D" id="2.60.40.1120">
    <property type="entry name" value="Carboxypeptidase-like, regulatory domain"/>
    <property type="match status" value="1"/>
</dbReference>
<dbReference type="InterPro" id="IPR023997">
    <property type="entry name" value="TonB-dep_OMP_SusC/RagA_CS"/>
</dbReference>
<evidence type="ECO:0000256" key="6">
    <source>
        <dbReference type="ARBA" id="ARBA00023136"/>
    </source>
</evidence>
<proteinExistence type="inferred from homology"/>
<evidence type="ECO:0000313" key="13">
    <source>
        <dbReference type="Proteomes" id="UP001500298"/>
    </source>
</evidence>
<comment type="similarity">
    <text evidence="8 9">Belongs to the TonB-dependent receptor family.</text>
</comment>
<dbReference type="InterPro" id="IPR012910">
    <property type="entry name" value="Plug_dom"/>
</dbReference>
<feature type="domain" description="TonB-dependent receptor-like beta-barrel" evidence="10">
    <location>
        <begin position="366"/>
        <end position="722"/>
    </location>
</feature>
<evidence type="ECO:0000256" key="9">
    <source>
        <dbReference type="RuleBase" id="RU003357"/>
    </source>
</evidence>
<protein>
    <submittedName>
        <fullName evidence="12">SusC/RagA family TonB-linked outer membrane protein</fullName>
    </submittedName>
</protein>
<keyword evidence="2 8" id="KW-0813">Transport</keyword>
<evidence type="ECO:0000259" key="10">
    <source>
        <dbReference type="Pfam" id="PF00593"/>
    </source>
</evidence>
<keyword evidence="5 9" id="KW-0798">TonB box</keyword>
<keyword evidence="4 8" id="KW-0812">Transmembrane</keyword>
<reference evidence="13" key="1">
    <citation type="journal article" date="2019" name="Int. J. Syst. Evol. Microbiol.">
        <title>The Global Catalogue of Microorganisms (GCM) 10K type strain sequencing project: providing services to taxonomists for standard genome sequencing and annotation.</title>
        <authorList>
            <consortium name="The Broad Institute Genomics Platform"/>
            <consortium name="The Broad Institute Genome Sequencing Center for Infectious Disease"/>
            <person name="Wu L."/>
            <person name="Ma J."/>
        </authorList>
    </citation>
    <scope>NUCLEOTIDE SEQUENCE [LARGE SCALE GENOMIC DNA]</scope>
    <source>
        <strain evidence="13">JCM 18326</strain>
    </source>
</reference>
<evidence type="ECO:0000256" key="2">
    <source>
        <dbReference type="ARBA" id="ARBA00022448"/>
    </source>
</evidence>
<evidence type="ECO:0000256" key="1">
    <source>
        <dbReference type="ARBA" id="ARBA00004571"/>
    </source>
</evidence>
<dbReference type="InterPro" id="IPR036942">
    <property type="entry name" value="Beta-barrel_TonB_sf"/>
</dbReference>
<dbReference type="InterPro" id="IPR000531">
    <property type="entry name" value="Beta-barrel_TonB"/>
</dbReference>
<dbReference type="NCBIfam" id="TIGR04056">
    <property type="entry name" value="OMP_RagA_SusC"/>
    <property type="match status" value="1"/>
</dbReference>
<dbReference type="InterPro" id="IPR023996">
    <property type="entry name" value="TonB-dep_OMP_SusC/RagA"/>
</dbReference>
<sequence>MISGTVTDGSNPLPGVTVLVTGTTQGTVTNIDGQFNLTVPANAKTIEARFVGYKTIVVPLNGQTKFSIALSEDAVQLQEIVVDGYSTQDMKKMTSTVAVVDAANLQQRPMATFDQALQGQAAGVQVSLNNKAPGSSASVKIRGTGSLAGANQALFIVDGVPVDGRAFATLNPNDFASIQVLKDASAVAIYGSRGANGVVVITTKAGESGKPVINVNSYMGISESTFKGFDMMNSKQRAEFEDLIQDGPTSQPQWYGYMGQEPNTDITSDWFGEFFRQGVTQSHQVSISGGNENSKFYVSGNYYKEDGIVRKTGMERGTLRANLSQKYDRFSMDLKTSLSTAKIDNVYKNDAYNVLTMLPYYSMQDENGEYLPLDYNGSNPFERIDKGELSNQLLGIIASLRLEYELADGLKIWSRTSTNYDQELTKDIVSPNSLYGKNLTPDGKGSLSTTTYMDYRVVGTNALQYNKAFGDHGLNVGVYQEYILENGYNQGFTAYGFADAVTPTLSSPDVQVPVVRGSYDRRQTQLSYFTSMDYDYLGKYILRATYRRDGTSKFGANKRWGNFYTVGAGWVISDEAFLSNASAIDNLKLRASYGTVGNQGAVSRYGSLATLANISYAGMPGVYSNKPANPDLQWETSYQLNTGLDFGFFDGKLTGSANYYNNISEDSFIYKPLPYTSGFSGQTQNAAKLQNQGVELSLNSEWNTVAGFRLNLFANVAYNKSKALELNEEGIENRGYGKLEIDELVNIEGEQLFLAKSINKIGVDPATGRFLFRNEDGSIVDDFTQADKIILGTTEAPWFGGFGATAAWKGLSLSAQFNWEQGATKLNWDRVEIERVYYADQNHSVKLLDSWKEPGDITAYPEAGSFQPFFATTDHWEDASFLRLKNVTLAYELPLTWIKSAGLSKARIYTMAQNMMTWTSFSGIDPEMSAPYQSTNNASTSGGVSNAYPLSKTFTVGLDLTF</sequence>
<keyword evidence="3 8" id="KW-1134">Transmembrane beta strand</keyword>
<dbReference type="PROSITE" id="PS52016">
    <property type="entry name" value="TONB_DEPENDENT_REC_3"/>
    <property type="match status" value="1"/>
</dbReference>
<comment type="subcellular location">
    <subcellularLocation>
        <location evidence="1 8">Cell outer membrane</location>
        <topology evidence="1 8">Multi-pass membrane protein</topology>
    </subcellularLocation>
</comment>
<evidence type="ECO:0000259" key="11">
    <source>
        <dbReference type="Pfam" id="PF07715"/>
    </source>
</evidence>
<accession>A0ABP9D932</accession>
<name>A0ABP9D932_9BACT</name>
<dbReference type="Gene3D" id="2.170.130.10">
    <property type="entry name" value="TonB-dependent receptor, plug domain"/>
    <property type="match status" value="1"/>
</dbReference>
<evidence type="ECO:0000256" key="8">
    <source>
        <dbReference type="PROSITE-ProRule" id="PRU01360"/>
    </source>
</evidence>
<keyword evidence="13" id="KW-1185">Reference proteome</keyword>
<evidence type="ECO:0000256" key="3">
    <source>
        <dbReference type="ARBA" id="ARBA00022452"/>
    </source>
</evidence>
<dbReference type="Proteomes" id="UP001500298">
    <property type="component" value="Unassembled WGS sequence"/>
</dbReference>
<dbReference type="Pfam" id="PF07715">
    <property type="entry name" value="Plug"/>
    <property type="match status" value="1"/>
</dbReference>